<dbReference type="CDD" id="cd09113">
    <property type="entry name" value="PLDc_ymdC_like_2"/>
    <property type="match status" value="1"/>
</dbReference>
<dbReference type="InterPro" id="IPR025202">
    <property type="entry name" value="PLD-like_dom"/>
</dbReference>
<dbReference type="Gene3D" id="3.30.870.10">
    <property type="entry name" value="Endonuclease Chain A"/>
    <property type="match status" value="2"/>
</dbReference>
<dbReference type="Pfam" id="PF13091">
    <property type="entry name" value="PLDc_2"/>
    <property type="match status" value="2"/>
</dbReference>
<dbReference type="PROSITE" id="PS50035">
    <property type="entry name" value="PLD"/>
    <property type="match status" value="2"/>
</dbReference>
<dbReference type="RefSeq" id="WP_186919227.1">
    <property type="nucleotide sequence ID" value="NZ_JACOPQ010000007.1"/>
</dbReference>
<dbReference type="SMART" id="SM00155">
    <property type="entry name" value="PLDc"/>
    <property type="match status" value="2"/>
</dbReference>
<dbReference type="PANTHER" id="PTHR21248:SF12">
    <property type="entry name" value="CARDIOLIPIN SYNTHASE C"/>
    <property type="match status" value="1"/>
</dbReference>
<feature type="domain" description="PLD phosphodiesterase" evidence="1">
    <location>
        <begin position="166"/>
        <end position="193"/>
    </location>
</feature>
<dbReference type="SUPFAM" id="SSF56024">
    <property type="entry name" value="Phospholipase D/nuclease"/>
    <property type="match status" value="2"/>
</dbReference>
<gene>
    <name evidence="2" type="ORF">H8S62_10415</name>
</gene>
<dbReference type="GO" id="GO:0030572">
    <property type="term" value="F:phosphatidyltransferase activity"/>
    <property type="evidence" value="ECO:0007669"/>
    <property type="project" value="UniProtKB-ARBA"/>
</dbReference>
<dbReference type="InterPro" id="IPR001736">
    <property type="entry name" value="PLipase_D/transphosphatidylase"/>
</dbReference>
<dbReference type="GO" id="GO:0032049">
    <property type="term" value="P:cardiolipin biosynthetic process"/>
    <property type="evidence" value="ECO:0007669"/>
    <property type="project" value="UniProtKB-ARBA"/>
</dbReference>
<evidence type="ECO:0000313" key="2">
    <source>
        <dbReference type="EMBL" id="MBC5737417.1"/>
    </source>
</evidence>
<protein>
    <submittedName>
        <fullName evidence="2">Phospholipase D family protein</fullName>
    </submittedName>
</protein>
<accession>A0A8J6M851</accession>
<feature type="domain" description="PLD phosphodiesterase" evidence="1">
    <location>
        <begin position="391"/>
        <end position="418"/>
    </location>
</feature>
<organism evidence="2 3">
    <name type="scientific">Lawsonibacter faecis</name>
    <dbReference type="NCBI Taxonomy" id="2763052"/>
    <lineage>
        <taxon>Bacteria</taxon>
        <taxon>Bacillati</taxon>
        <taxon>Bacillota</taxon>
        <taxon>Clostridia</taxon>
        <taxon>Eubacteriales</taxon>
        <taxon>Oscillospiraceae</taxon>
        <taxon>Lawsonibacter</taxon>
    </lineage>
</organism>
<keyword evidence="3" id="KW-1185">Reference proteome</keyword>
<dbReference type="AlphaFoldDB" id="A0A8J6M851"/>
<reference evidence="2" key="1">
    <citation type="submission" date="2020-08" db="EMBL/GenBank/DDBJ databases">
        <title>Genome public.</title>
        <authorList>
            <person name="Liu C."/>
            <person name="Sun Q."/>
        </authorList>
    </citation>
    <scope>NUCLEOTIDE SEQUENCE</scope>
    <source>
        <strain evidence="2">NSJ-52</strain>
    </source>
</reference>
<dbReference type="PANTHER" id="PTHR21248">
    <property type="entry name" value="CARDIOLIPIN SYNTHASE"/>
    <property type="match status" value="1"/>
</dbReference>
<evidence type="ECO:0000313" key="3">
    <source>
        <dbReference type="Proteomes" id="UP000607645"/>
    </source>
</evidence>
<sequence>MSAAAPAKAKPLRKRKRWPVVLLALLAVLLYLLIGALAPFAVHPTVSEDFQSAFDLSSFYGGGSVDRAVLVEDNVDALDLRIRMINESRERIVFANFDIRDCESGRDIAAALLAAAGRGVDIQILSDGMNGLVSMSPSPVFRALGRLENVEIRYYNTPSLLMPWTFNGRMHDKYVIVDDRLLLIGGRNTFDKFLGDYLPPEKKSHDLEVLLYNTAAGTAESGNSVLFQVEDYFHTVWTDRHTKTHLDAQPLLPGSTDKAAAELEARYAAMAAAKPALFSRDGVDYEALTVPLEKVTFIHNPIDILSKEPWVWWQVQQLMENADERVYLQTPYAVCNEPMYAGLGRVAAKGIPFEMQVDSTGVGDNFMASSDYIHNKGRVLSTGVTVWEWFGDYSSHGKSVLIDNDLALVGSYNLDMRSTYIDTEMMLVFHGEAFNAMLEDYLADMESDSLQAADESTYVEKPGLIPWDNGDWKHSLFPITSVLFQPFRYLL</sequence>
<proteinExistence type="predicted"/>
<dbReference type="Proteomes" id="UP000607645">
    <property type="component" value="Unassembled WGS sequence"/>
</dbReference>
<dbReference type="EMBL" id="JACOPQ010000007">
    <property type="protein sequence ID" value="MBC5737417.1"/>
    <property type="molecule type" value="Genomic_DNA"/>
</dbReference>
<evidence type="ECO:0000259" key="1">
    <source>
        <dbReference type="PROSITE" id="PS50035"/>
    </source>
</evidence>
<comment type="caution">
    <text evidence="2">The sequence shown here is derived from an EMBL/GenBank/DDBJ whole genome shotgun (WGS) entry which is preliminary data.</text>
</comment>
<name>A0A8J6M851_9FIRM</name>